<evidence type="ECO:0000256" key="5">
    <source>
        <dbReference type="SAM" id="MobiDB-lite"/>
    </source>
</evidence>
<dbReference type="EMBL" id="JXXN02001914">
    <property type="protein sequence ID" value="THD23841.1"/>
    <property type="molecule type" value="Genomic_DNA"/>
</dbReference>
<dbReference type="Pfam" id="PF14608">
    <property type="entry name" value="zf-CCCH_2"/>
    <property type="match status" value="1"/>
</dbReference>
<dbReference type="InterPro" id="IPR036855">
    <property type="entry name" value="Znf_CCCH_sf"/>
</dbReference>
<keyword evidence="8" id="KW-1185">Reference proteome</keyword>
<keyword evidence="3 4" id="KW-0862">Zinc</keyword>
<feature type="zinc finger region" description="C3H1-type" evidence="4">
    <location>
        <begin position="35"/>
        <end position="58"/>
    </location>
</feature>
<dbReference type="Gene3D" id="4.10.1000.10">
    <property type="entry name" value="Zinc finger, CCCH-type"/>
    <property type="match status" value="1"/>
</dbReference>
<feature type="domain" description="C3H1-type" evidence="6">
    <location>
        <begin position="3"/>
        <end position="31"/>
    </location>
</feature>
<feature type="compositionally biased region" description="Polar residues" evidence="5">
    <location>
        <begin position="761"/>
        <end position="779"/>
    </location>
</feature>
<evidence type="ECO:0000256" key="4">
    <source>
        <dbReference type="PROSITE-ProRule" id="PRU00723"/>
    </source>
</evidence>
<evidence type="ECO:0000313" key="8">
    <source>
        <dbReference type="Proteomes" id="UP000230066"/>
    </source>
</evidence>
<feature type="compositionally biased region" description="Polar residues" evidence="5">
    <location>
        <begin position="87"/>
        <end position="99"/>
    </location>
</feature>
<accession>A0A4E0RC24</accession>
<keyword evidence="1 4" id="KW-0479">Metal-binding</keyword>
<feature type="region of interest" description="Disordered" evidence="5">
    <location>
        <begin position="190"/>
        <end position="216"/>
    </location>
</feature>
<dbReference type="AlphaFoldDB" id="A0A4E0RC24"/>
<feature type="compositionally biased region" description="Polar residues" evidence="5">
    <location>
        <begin position="618"/>
        <end position="627"/>
    </location>
</feature>
<evidence type="ECO:0000256" key="3">
    <source>
        <dbReference type="ARBA" id="ARBA00022833"/>
    </source>
</evidence>
<protein>
    <submittedName>
        <fullName evidence="7">Zinc finger CCCH domain-containing protein 31</fullName>
    </submittedName>
</protein>
<evidence type="ECO:0000313" key="7">
    <source>
        <dbReference type="EMBL" id="THD23841.1"/>
    </source>
</evidence>
<evidence type="ECO:0000256" key="2">
    <source>
        <dbReference type="ARBA" id="ARBA00022771"/>
    </source>
</evidence>
<comment type="caution">
    <text evidence="7">The sequence shown here is derived from an EMBL/GenBank/DDBJ whole genome shotgun (WGS) entry which is preliminary data.</text>
</comment>
<dbReference type="PROSITE" id="PS50103">
    <property type="entry name" value="ZF_C3H1"/>
    <property type="match status" value="2"/>
</dbReference>
<dbReference type="InterPro" id="IPR000571">
    <property type="entry name" value="Znf_CCCH"/>
</dbReference>
<organism evidence="7 8">
    <name type="scientific">Fasciola hepatica</name>
    <name type="common">Liver fluke</name>
    <dbReference type="NCBI Taxonomy" id="6192"/>
    <lineage>
        <taxon>Eukaryota</taxon>
        <taxon>Metazoa</taxon>
        <taxon>Spiralia</taxon>
        <taxon>Lophotrochozoa</taxon>
        <taxon>Platyhelminthes</taxon>
        <taxon>Trematoda</taxon>
        <taxon>Digenea</taxon>
        <taxon>Plagiorchiida</taxon>
        <taxon>Echinostomata</taxon>
        <taxon>Echinostomatoidea</taxon>
        <taxon>Fasciolidae</taxon>
        <taxon>Fasciola</taxon>
    </lineage>
</organism>
<evidence type="ECO:0000256" key="1">
    <source>
        <dbReference type="ARBA" id="ARBA00022723"/>
    </source>
</evidence>
<dbReference type="Pfam" id="PF00642">
    <property type="entry name" value="zf-CCCH"/>
    <property type="match status" value="1"/>
</dbReference>
<dbReference type="SUPFAM" id="SSF90229">
    <property type="entry name" value="CCCH zinc finger"/>
    <property type="match status" value="2"/>
</dbReference>
<feature type="compositionally biased region" description="Low complexity" evidence="5">
    <location>
        <begin position="569"/>
        <end position="596"/>
    </location>
</feature>
<gene>
    <name evidence="7" type="ORF">D915_005258</name>
</gene>
<keyword evidence="2 4" id="KW-0863">Zinc-finger</keyword>
<evidence type="ECO:0000259" key="6">
    <source>
        <dbReference type="PROSITE" id="PS50103"/>
    </source>
</evidence>
<feature type="compositionally biased region" description="Polar residues" evidence="5">
    <location>
        <begin position="520"/>
        <end position="533"/>
    </location>
</feature>
<dbReference type="Proteomes" id="UP000230066">
    <property type="component" value="Unassembled WGS sequence"/>
</dbReference>
<feature type="domain" description="C3H1-type" evidence="6">
    <location>
        <begin position="35"/>
        <end position="58"/>
    </location>
</feature>
<feature type="zinc finger region" description="C3H1-type" evidence="4">
    <location>
        <begin position="3"/>
        <end position="31"/>
    </location>
</feature>
<feature type="region of interest" description="Disordered" evidence="5">
    <location>
        <begin position="518"/>
        <end position="645"/>
    </location>
</feature>
<feature type="compositionally biased region" description="Low complexity" evidence="5">
    <location>
        <begin position="190"/>
        <end position="213"/>
    </location>
</feature>
<dbReference type="SMART" id="SM00356">
    <property type="entry name" value="ZnF_C3H1"/>
    <property type="match status" value="2"/>
</dbReference>
<feature type="region of interest" description="Disordered" evidence="5">
    <location>
        <begin position="756"/>
        <end position="779"/>
    </location>
</feature>
<name>A0A4E0RC24_FASHE</name>
<feature type="region of interest" description="Disordered" evidence="5">
    <location>
        <begin position="81"/>
        <end position="136"/>
    </location>
</feature>
<feature type="compositionally biased region" description="Low complexity" evidence="5">
    <location>
        <begin position="100"/>
        <end position="136"/>
    </location>
</feature>
<sequence>MSDPEKKICRYFNTIGGCWYGDSCKFLHIPNKKPPCKFYGSSTGCRYGDSCHFSHDRTPFKSVENYNNAPAEHMKEAFKENMDPSELSGTNNNNMTQSMAGLAPSGQQAQQSQSLPLLPTTSQQSGQTQPMTTSSSDLLLSDAHRYAGDLGPSLALLGKDNHSRCDANHTLTDPATTGAAPLNNNATAASASATVTATSTTPTAEAPDTETASVGASTTPCFQPDGELAFGSTGMTSANLDVNPNSTAANDSMLLVMGTGSASISPESPMPISMTRTNQLSADMDVRPVEGISTSGGRMDEGSNYALAPINGRPNGMASDMEIYCGSCKRTLERRGNESYCTLLKNHYLECFLDKEGDHVKYVKTKAALEPGQMYWCKSCILIFEKPWSLFQHMADKAKGSKVQRWEKKIHLDWMDSVAGLMAGYDLGLFSPAKLRIDLRNLLADHHTMEEEMEAAAVTAAAMMQWLAPLSSPWRLQQREMMRKIEQLNRQMLRKASHGLNAATGGYPMRAALTAAPMTPSANNPNVTHSMNYVPNHRTTHANSMPSIQPPARLIDGTSNEKSNEESPTETSSGQCQTTESSETTTQGTTSLTSMTNLDPETVGPLGDQETVGIGSSDGPSGSNDCGSVTGAAGDSLLDDSEMKSAKVVAETNDIPNEGSDGSVDSVTAVVDTNNTNSTHSASARGDEVGRRVSDVKRVNPNLLGYNYAGPKAFNSTGSIGKGLCESMRYQLRTRGSRAPGYGHPSGTFGTAHRGMHRGSRLSTGNSGPPSRAANSFNPPSFHASLDLNCGFTDDEVEELLSQGIKPWDSEAAAALAVLRGEMDHLLD</sequence>
<proteinExistence type="predicted"/>
<dbReference type="GO" id="GO:0008270">
    <property type="term" value="F:zinc ion binding"/>
    <property type="evidence" value="ECO:0007669"/>
    <property type="project" value="UniProtKB-KW"/>
</dbReference>
<reference evidence="7" key="1">
    <citation type="submission" date="2019-03" db="EMBL/GenBank/DDBJ databases">
        <title>Improved annotation for the trematode Fasciola hepatica.</title>
        <authorList>
            <person name="Choi Y.-J."/>
            <person name="Martin J."/>
            <person name="Mitreva M."/>
        </authorList>
    </citation>
    <scope>NUCLEOTIDE SEQUENCE [LARGE SCALE GENOMIC DNA]</scope>
</reference>